<evidence type="ECO:0000256" key="1">
    <source>
        <dbReference type="SAM" id="Phobius"/>
    </source>
</evidence>
<evidence type="ECO:0000313" key="2">
    <source>
        <dbReference type="EMBL" id="MBB4944877.1"/>
    </source>
</evidence>
<organism evidence="2 3">
    <name type="scientific">Kitasatospora gansuensis</name>
    <dbReference type="NCBI Taxonomy" id="258050"/>
    <lineage>
        <taxon>Bacteria</taxon>
        <taxon>Bacillati</taxon>
        <taxon>Actinomycetota</taxon>
        <taxon>Actinomycetes</taxon>
        <taxon>Kitasatosporales</taxon>
        <taxon>Streptomycetaceae</taxon>
        <taxon>Kitasatospora</taxon>
    </lineage>
</organism>
<keyword evidence="3" id="KW-1185">Reference proteome</keyword>
<dbReference type="RefSeq" id="WP_184911120.1">
    <property type="nucleotide sequence ID" value="NZ_JACHJR010000001.1"/>
</dbReference>
<reference evidence="2 3" key="1">
    <citation type="submission" date="2020-08" db="EMBL/GenBank/DDBJ databases">
        <title>Sequencing the genomes of 1000 actinobacteria strains.</title>
        <authorList>
            <person name="Klenk H.-P."/>
        </authorList>
    </citation>
    <scope>NUCLEOTIDE SEQUENCE [LARGE SCALE GENOMIC DNA]</scope>
    <source>
        <strain evidence="2 3">DSM 44786</strain>
    </source>
</reference>
<evidence type="ECO:0000313" key="3">
    <source>
        <dbReference type="Proteomes" id="UP000573327"/>
    </source>
</evidence>
<name>A0A7W7WEK8_9ACTN</name>
<comment type="caution">
    <text evidence="2">The sequence shown here is derived from an EMBL/GenBank/DDBJ whole genome shotgun (WGS) entry which is preliminary data.</text>
</comment>
<keyword evidence="1" id="KW-1133">Transmembrane helix</keyword>
<dbReference type="Proteomes" id="UP000573327">
    <property type="component" value="Unassembled WGS sequence"/>
</dbReference>
<keyword evidence="1" id="KW-0812">Transmembrane</keyword>
<keyword evidence="1" id="KW-0472">Membrane</keyword>
<feature type="transmembrane region" description="Helical" evidence="1">
    <location>
        <begin position="86"/>
        <end position="108"/>
    </location>
</feature>
<accession>A0A7W7WEK8</accession>
<dbReference type="EMBL" id="JACHJR010000001">
    <property type="protein sequence ID" value="MBB4944877.1"/>
    <property type="molecule type" value="Genomic_DNA"/>
</dbReference>
<sequence>MTQDEGRQTTGSGVVMEYARQWSKMPAEQLKLSLGMVDKQMAREHEQAMLFEKLRHRREMTGMAIGGLLALGSLALTLYLAPSQPWVAATTGIGSSVSLVTVIGMFVLKRSPSTADLKLLGRPSVVPQPTTPVDPAPIAQP</sequence>
<gene>
    <name evidence="2" type="ORF">F4556_000412</name>
</gene>
<feature type="transmembrane region" description="Helical" evidence="1">
    <location>
        <begin position="60"/>
        <end position="80"/>
    </location>
</feature>
<dbReference type="AlphaFoldDB" id="A0A7W7WEK8"/>
<protein>
    <recommendedName>
        <fullName evidence="4">DUF2335 domain-containing protein</fullName>
    </recommendedName>
</protein>
<evidence type="ECO:0008006" key="4">
    <source>
        <dbReference type="Google" id="ProtNLM"/>
    </source>
</evidence>
<proteinExistence type="predicted"/>